<feature type="domain" description="PAS" evidence="10">
    <location>
        <begin position="533"/>
        <end position="587"/>
    </location>
</feature>
<dbReference type="SUPFAM" id="SSF55785">
    <property type="entry name" value="PYP-like sensor domain (PAS domain)"/>
    <property type="match status" value="8"/>
</dbReference>
<feature type="domain" description="PAS" evidence="10">
    <location>
        <begin position="898"/>
        <end position="971"/>
    </location>
</feature>
<feature type="domain" description="PAC" evidence="11">
    <location>
        <begin position="846"/>
        <end position="897"/>
    </location>
</feature>
<dbReference type="InterPro" id="IPR005467">
    <property type="entry name" value="His_kinase_dom"/>
</dbReference>
<dbReference type="PROSITE" id="PS50109">
    <property type="entry name" value="HIS_KIN"/>
    <property type="match status" value="1"/>
</dbReference>
<dbReference type="InterPro" id="IPR011006">
    <property type="entry name" value="CheY-like_superfamily"/>
</dbReference>
<dbReference type="CDD" id="cd00075">
    <property type="entry name" value="HATPase"/>
    <property type="match status" value="1"/>
</dbReference>
<keyword evidence="3 6" id="KW-0597">Phosphoprotein</keyword>
<feature type="domain" description="PAS" evidence="10">
    <location>
        <begin position="263"/>
        <end position="304"/>
    </location>
</feature>
<feature type="domain" description="PAC" evidence="11">
    <location>
        <begin position="214"/>
        <end position="266"/>
    </location>
</feature>
<dbReference type="InterPro" id="IPR001789">
    <property type="entry name" value="Sig_transdc_resp-reg_receiver"/>
</dbReference>
<feature type="domain" description="PAS" evidence="10">
    <location>
        <begin position="139"/>
        <end position="183"/>
    </location>
</feature>
<feature type="domain" description="PAS" evidence="10">
    <location>
        <begin position="772"/>
        <end position="843"/>
    </location>
</feature>
<dbReference type="RefSeq" id="WP_137275628.1">
    <property type="nucleotide sequence ID" value="NZ_QKNX01000001.1"/>
</dbReference>
<dbReference type="InterPro" id="IPR000700">
    <property type="entry name" value="PAS-assoc_C"/>
</dbReference>
<dbReference type="NCBIfam" id="TIGR00229">
    <property type="entry name" value="sensory_box"/>
    <property type="match status" value="7"/>
</dbReference>
<comment type="catalytic activity">
    <reaction evidence="1">
        <text>ATP + protein L-histidine = ADP + protein N-phospho-L-histidine.</text>
        <dbReference type="EC" id="2.7.13.3"/>
    </reaction>
</comment>
<dbReference type="InterPro" id="IPR001610">
    <property type="entry name" value="PAC"/>
</dbReference>
<dbReference type="Gene3D" id="2.10.70.100">
    <property type="match status" value="2"/>
</dbReference>
<dbReference type="InterPro" id="IPR013656">
    <property type="entry name" value="PAS_4"/>
</dbReference>
<evidence type="ECO:0000256" key="3">
    <source>
        <dbReference type="ARBA" id="ARBA00022553"/>
    </source>
</evidence>
<proteinExistence type="predicted"/>
<dbReference type="OrthoDB" id="230688at2157"/>
<comment type="caution">
    <text evidence="12">The sequence shown here is derived from an EMBL/GenBank/DDBJ whole genome shotgun (WGS) entry which is preliminary data.</text>
</comment>
<evidence type="ECO:0000313" key="12">
    <source>
        <dbReference type="EMBL" id="TKR28327.1"/>
    </source>
</evidence>
<dbReference type="PROSITE" id="PS50110">
    <property type="entry name" value="RESPONSE_REGULATORY"/>
    <property type="match status" value="1"/>
</dbReference>
<dbReference type="Gene3D" id="3.30.565.10">
    <property type="entry name" value="Histidine kinase-like ATPase, C-terminal domain"/>
    <property type="match status" value="1"/>
</dbReference>
<evidence type="ECO:0000259" key="8">
    <source>
        <dbReference type="PROSITE" id="PS50109"/>
    </source>
</evidence>
<keyword evidence="13" id="KW-1185">Reference proteome</keyword>
<dbReference type="SMART" id="SM00086">
    <property type="entry name" value="PAC"/>
    <property type="match status" value="6"/>
</dbReference>
<feature type="domain" description="PAC" evidence="11">
    <location>
        <begin position="976"/>
        <end position="1028"/>
    </location>
</feature>
<feature type="domain" description="PAC" evidence="11">
    <location>
        <begin position="334"/>
        <end position="386"/>
    </location>
</feature>
<dbReference type="Pfam" id="PF13426">
    <property type="entry name" value="PAS_9"/>
    <property type="match status" value="1"/>
</dbReference>
<dbReference type="Gene3D" id="1.10.287.130">
    <property type="match status" value="1"/>
</dbReference>
<dbReference type="CDD" id="cd00082">
    <property type="entry name" value="HisKA"/>
    <property type="match status" value="1"/>
</dbReference>
<keyword evidence="4" id="KW-0808">Transferase</keyword>
<dbReference type="InterPro" id="IPR035965">
    <property type="entry name" value="PAS-like_dom_sf"/>
</dbReference>
<name>A0A4U5JKM5_9EURY</name>
<evidence type="ECO:0000259" key="10">
    <source>
        <dbReference type="PROSITE" id="PS50112"/>
    </source>
</evidence>
<dbReference type="SMART" id="SM00448">
    <property type="entry name" value="REC"/>
    <property type="match status" value="1"/>
</dbReference>
<feature type="domain" description="Histidine kinase" evidence="8">
    <location>
        <begin position="1175"/>
        <end position="1363"/>
    </location>
</feature>
<reference evidence="12 13" key="1">
    <citation type="submission" date="2019-04" db="EMBL/GenBank/DDBJ databases">
        <title>Natronomonas sp. F20-122 a newhaloarchaeon isolated from a saline saltern of Isla Bacuta, Huelva, Spain.</title>
        <authorList>
            <person name="Duran-Viseras A."/>
            <person name="Sanchez-Porro C."/>
            <person name="Ventosa A."/>
        </authorList>
    </citation>
    <scope>NUCLEOTIDE SEQUENCE [LARGE SCALE GENOMIC DNA]</scope>
    <source>
        <strain evidence="12 13">F20-122</strain>
    </source>
</reference>
<dbReference type="InterPro" id="IPR036890">
    <property type="entry name" value="HATPase_C_sf"/>
</dbReference>
<dbReference type="Pfam" id="PF08447">
    <property type="entry name" value="PAS_3"/>
    <property type="match status" value="4"/>
</dbReference>
<dbReference type="GO" id="GO:0000155">
    <property type="term" value="F:phosphorelay sensor kinase activity"/>
    <property type="evidence" value="ECO:0007669"/>
    <property type="project" value="InterPro"/>
</dbReference>
<protein>
    <recommendedName>
        <fullName evidence="2">histidine kinase</fullName>
        <ecNumber evidence="2">2.7.13.3</ecNumber>
    </recommendedName>
</protein>
<organism evidence="12 13">
    <name type="scientific">Natronomonas salsuginis</name>
    <dbReference type="NCBI Taxonomy" id="2217661"/>
    <lineage>
        <taxon>Archaea</taxon>
        <taxon>Methanobacteriati</taxon>
        <taxon>Methanobacteriota</taxon>
        <taxon>Stenosarchaea group</taxon>
        <taxon>Halobacteria</taxon>
        <taxon>Halobacteriales</taxon>
        <taxon>Natronomonadaceae</taxon>
        <taxon>Natronomonas</taxon>
    </lineage>
</organism>
<dbReference type="PROSITE" id="PS50113">
    <property type="entry name" value="PAC"/>
    <property type="match status" value="7"/>
</dbReference>
<feature type="modified residue" description="4-aspartylphosphate" evidence="6">
    <location>
        <position position="59"/>
    </location>
</feature>
<evidence type="ECO:0000256" key="2">
    <source>
        <dbReference type="ARBA" id="ARBA00012438"/>
    </source>
</evidence>
<feature type="coiled-coil region" evidence="7">
    <location>
        <begin position="1019"/>
        <end position="1050"/>
    </location>
</feature>
<dbReference type="EC" id="2.7.13.3" evidence="2"/>
<feature type="domain" description="PAC" evidence="11">
    <location>
        <begin position="463"/>
        <end position="516"/>
    </location>
</feature>
<dbReference type="InterPro" id="IPR052162">
    <property type="entry name" value="Sensor_kinase/Photoreceptor"/>
</dbReference>
<dbReference type="InterPro" id="IPR003661">
    <property type="entry name" value="HisK_dim/P_dom"/>
</dbReference>
<dbReference type="CDD" id="cd00130">
    <property type="entry name" value="PAS"/>
    <property type="match status" value="7"/>
</dbReference>
<dbReference type="Pfam" id="PF02518">
    <property type="entry name" value="HATPase_c"/>
    <property type="match status" value="1"/>
</dbReference>
<dbReference type="Proteomes" id="UP000308037">
    <property type="component" value="Unassembled WGS sequence"/>
</dbReference>
<dbReference type="PANTHER" id="PTHR43304:SF1">
    <property type="entry name" value="PAC DOMAIN-CONTAINING PROTEIN"/>
    <property type="match status" value="1"/>
</dbReference>
<sequence length="1383" mass="157163">MTEASGISVLHVDDDPAFADLTVEMLSEHEAQFTVETAINASEGLDRLAANSFDCIVSDYEMPGQNGIEFLETVREKYLNLPFILYTGKGSETVASDAIAAGVTDYLQKESGTSQYTVLANKIRNAVEGYRQQERAKATRNRLRQIIDLLPQFVFVKDEAGEFLLANEATAEAYGTTVGNLEGATDADFADSKAEIEQFRADDQAVIESGKPKYIPEESLTTADGETRLLETTKIPYDPVETDGDAVLGVSMDITERKKRENMLQQYQYAYESALSGIAQVDLDGELTDVNPAFLDMWGYDDEDDVIGRSAIDLWENPEQARSVLETVKELGRWEGELEAVRADGSTFYARGVNSHLTNSDGTPVGVVSSFFDITERREREREIQKLTERLDLAVGGANLGIWDWDMTTDGVEFNEQWAELLGYSLDEIEPRLEAWETRVHSDDLDGVEEALERHIAGEAEYYDTEHRMQTADGDYRWIRDIGQVVERGEDGEPARAVGIHLDIDDRKTYEQQLKEERDMFTQGPAVVFNWREAEGWPVEHVSENVEDVLGYTAEQFQSGAVAYADVIHDQDRERVFEEVAEHSDRETDQFNHEPYRIVAPDGTVRWVLDHTKNVRKDGEITHRLGYLVDITERKERQKELRRTNTILRTIVENLPMGVLVEDAERDILMANDLLGETFGRPIGGDELTGRDCAATAEELKDLFADPEGFIEGVTGRIERREPAQNEELPLADGRVLERDYVPYTLPEGEAHLWLYRDVTERKQRKQELDRSRQFLQETQEVAQIGGWEYNVQSESLRWSDEVYRIHGLPPDADVRIEDAIEFYHPDDRDTIRDAVDRLTSEGEPYDVELRIVTVDDDVRWVRALGEPVYEDDELIAVQGTFQDITERKEREQELRMVRERFERFASNVEDAFFLLPTDYSETEYVNPAVETIYGITPEEAYDDSMAWLRHVHPDDKDELLAEMEAQQDETSDWSREQEFRIDHPDRGVRWVQARLDAITGENGDSSQLTGVSTDITEQIKHEQQLEHKTEELEQLATKYETQYRTLFEEAPVMTILTRSEDGRPIIDDCNSQFVETLGYDADTIIGSELAEFYTPEYAERLQSEGYSQALDGQFTRERRELLTIDGEVIEALLRAVPRRRTDGEIIGTVAMYIDISERESVRRANERLEEFTSVVSHDLRNPLNVATGRLELAAEECDSDHLGDLEDALDRMEALIDELLTLAREGKEVTDAQPVDLAMIADECWENVETNQARVITTIDRGVRADRSRLKQVFENLFRNAVEHGGTDVTVTVGGLDDGFYIEDDGPGIPSDERDAVFEAGYSKSTDGTGFGLRIVEQIVTAHDWHIRVTDGADDGTRFEITNVEFVDAQASVLSKYQVEDN</sequence>
<dbReference type="SUPFAM" id="SSF55874">
    <property type="entry name" value="ATPase domain of HSP90 chaperone/DNA topoisomerase II/histidine kinase"/>
    <property type="match status" value="1"/>
</dbReference>
<evidence type="ECO:0000259" key="11">
    <source>
        <dbReference type="PROSITE" id="PS50113"/>
    </source>
</evidence>
<dbReference type="PANTHER" id="PTHR43304">
    <property type="entry name" value="PHYTOCHROME-LIKE PROTEIN CPH1"/>
    <property type="match status" value="1"/>
</dbReference>
<dbReference type="SUPFAM" id="SSF47384">
    <property type="entry name" value="Homodimeric domain of signal transducing histidine kinase"/>
    <property type="match status" value="1"/>
</dbReference>
<feature type="domain" description="PAS" evidence="10">
    <location>
        <begin position="1040"/>
        <end position="1114"/>
    </location>
</feature>
<dbReference type="SMART" id="SM00091">
    <property type="entry name" value="PAS"/>
    <property type="match status" value="8"/>
</dbReference>
<keyword evidence="7" id="KW-0175">Coiled coil</keyword>
<dbReference type="Pfam" id="PF00072">
    <property type="entry name" value="Response_reg"/>
    <property type="match status" value="1"/>
</dbReference>
<dbReference type="EMBL" id="QKNX01000001">
    <property type="protein sequence ID" value="TKR28327.1"/>
    <property type="molecule type" value="Genomic_DNA"/>
</dbReference>
<feature type="domain" description="PAS" evidence="10">
    <location>
        <begin position="387"/>
        <end position="459"/>
    </location>
</feature>
<evidence type="ECO:0000256" key="1">
    <source>
        <dbReference type="ARBA" id="ARBA00000085"/>
    </source>
</evidence>
<dbReference type="SUPFAM" id="SSF52172">
    <property type="entry name" value="CheY-like"/>
    <property type="match status" value="1"/>
</dbReference>
<evidence type="ECO:0000259" key="9">
    <source>
        <dbReference type="PROSITE" id="PS50110"/>
    </source>
</evidence>
<dbReference type="Pfam" id="PF00512">
    <property type="entry name" value="HisKA"/>
    <property type="match status" value="1"/>
</dbReference>
<dbReference type="Gene3D" id="3.40.50.2300">
    <property type="match status" value="1"/>
</dbReference>
<dbReference type="InterPro" id="IPR036097">
    <property type="entry name" value="HisK_dim/P_sf"/>
</dbReference>
<feature type="domain" description="Response regulatory" evidence="9">
    <location>
        <begin position="8"/>
        <end position="124"/>
    </location>
</feature>
<accession>A0A4U5JKM5</accession>
<feature type="domain" description="PAC" evidence="11">
    <location>
        <begin position="592"/>
        <end position="643"/>
    </location>
</feature>
<dbReference type="InterPro" id="IPR013655">
    <property type="entry name" value="PAS_fold_3"/>
</dbReference>
<dbReference type="SMART" id="SM00388">
    <property type="entry name" value="HisKA"/>
    <property type="match status" value="1"/>
</dbReference>
<feature type="domain" description="PAC" evidence="11">
    <location>
        <begin position="1116"/>
        <end position="1168"/>
    </location>
</feature>
<keyword evidence="5" id="KW-0418">Kinase</keyword>
<dbReference type="PROSITE" id="PS50112">
    <property type="entry name" value="PAS"/>
    <property type="match status" value="7"/>
</dbReference>
<dbReference type="Pfam" id="PF08448">
    <property type="entry name" value="PAS_4"/>
    <property type="match status" value="3"/>
</dbReference>
<dbReference type="InterPro" id="IPR003594">
    <property type="entry name" value="HATPase_dom"/>
</dbReference>
<gene>
    <name evidence="12" type="ORF">DM868_04470</name>
</gene>
<evidence type="ECO:0000313" key="13">
    <source>
        <dbReference type="Proteomes" id="UP000308037"/>
    </source>
</evidence>
<evidence type="ECO:0000256" key="7">
    <source>
        <dbReference type="SAM" id="Coils"/>
    </source>
</evidence>
<dbReference type="SMART" id="SM00387">
    <property type="entry name" value="HATPase_c"/>
    <property type="match status" value="1"/>
</dbReference>
<dbReference type="CDD" id="cd00156">
    <property type="entry name" value="REC"/>
    <property type="match status" value="1"/>
</dbReference>
<evidence type="ECO:0000256" key="4">
    <source>
        <dbReference type="ARBA" id="ARBA00022679"/>
    </source>
</evidence>
<dbReference type="Gene3D" id="3.30.450.20">
    <property type="entry name" value="PAS domain"/>
    <property type="match status" value="8"/>
</dbReference>
<dbReference type="InterPro" id="IPR000014">
    <property type="entry name" value="PAS"/>
</dbReference>
<evidence type="ECO:0000256" key="6">
    <source>
        <dbReference type="PROSITE-ProRule" id="PRU00169"/>
    </source>
</evidence>
<evidence type="ECO:0000256" key="5">
    <source>
        <dbReference type="ARBA" id="ARBA00022777"/>
    </source>
</evidence>